<dbReference type="NCBIfam" id="TIGR00778">
    <property type="entry name" value="ahpD_dom"/>
    <property type="match status" value="1"/>
</dbReference>
<proteinExistence type="predicted"/>
<evidence type="ECO:0000259" key="1">
    <source>
        <dbReference type="Pfam" id="PF02627"/>
    </source>
</evidence>
<protein>
    <recommendedName>
        <fullName evidence="1">Carboxymuconolactone decarboxylase-like domain-containing protein</fullName>
    </recommendedName>
</protein>
<dbReference type="GO" id="GO:0051920">
    <property type="term" value="F:peroxiredoxin activity"/>
    <property type="evidence" value="ECO:0007669"/>
    <property type="project" value="InterPro"/>
</dbReference>
<dbReference type="PANTHER" id="PTHR34846">
    <property type="entry name" value="4-CARBOXYMUCONOLACTONE DECARBOXYLASE FAMILY PROTEIN (AFU_ORTHOLOGUE AFUA_6G11590)"/>
    <property type="match status" value="1"/>
</dbReference>
<evidence type="ECO:0000313" key="2">
    <source>
        <dbReference type="EMBL" id="CAA9418489.1"/>
    </source>
</evidence>
<gene>
    <name evidence="2" type="ORF">AVDCRST_MAG01-01-2096</name>
</gene>
<dbReference type="EMBL" id="CADCUW010000297">
    <property type="protein sequence ID" value="CAA9418489.1"/>
    <property type="molecule type" value="Genomic_DNA"/>
</dbReference>
<organism evidence="2">
    <name type="scientific">uncultured Rubrobacteraceae bacterium</name>
    <dbReference type="NCBI Taxonomy" id="349277"/>
    <lineage>
        <taxon>Bacteria</taxon>
        <taxon>Bacillati</taxon>
        <taxon>Actinomycetota</taxon>
        <taxon>Rubrobacteria</taxon>
        <taxon>Rubrobacterales</taxon>
        <taxon>Rubrobacteraceae</taxon>
        <taxon>environmental samples</taxon>
    </lineage>
</organism>
<feature type="domain" description="Carboxymuconolactone decarboxylase-like" evidence="1">
    <location>
        <begin position="20"/>
        <end position="100"/>
    </location>
</feature>
<dbReference type="InterPro" id="IPR004675">
    <property type="entry name" value="AhpD_core"/>
</dbReference>
<dbReference type="Gene3D" id="1.20.1290.10">
    <property type="entry name" value="AhpD-like"/>
    <property type="match status" value="1"/>
</dbReference>
<dbReference type="Pfam" id="PF02627">
    <property type="entry name" value="CMD"/>
    <property type="match status" value="1"/>
</dbReference>
<dbReference type="InterPro" id="IPR003779">
    <property type="entry name" value="CMD-like"/>
</dbReference>
<dbReference type="InterPro" id="IPR029032">
    <property type="entry name" value="AhpD-like"/>
</dbReference>
<accession>A0A6J4PSN9</accession>
<sequence>MQAANLQARMNNPVMVVPGTLQPLLDLAEATKKAGLPPNTADLVHLRAAQINGCGYCVDMHARDLKKAGETDERIFSVAAWREAPYFTDAERAALALAEAATRLSDRPDPVPDGVFEEAARHFDEQTLSALIIDIALINFWNRLTVTVKQPAGSYPG</sequence>
<name>A0A6J4PSN9_9ACTN</name>
<dbReference type="SUPFAM" id="SSF69118">
    <property type="entry name" value="AhpD-like"/>
    <property type="match status" value="1"/>
</dbReference>
<dbReference type="AlphaFoldDB" id="A0A6J4PSN9"/>
<reference evidence="2" key="1">
    <citation type="submission" date="2020-02" db="EMBL/GenBank/DDBJ databases">
        <authorList>
            <person name="Meier V. D."/>
        </authorList>
    </citation>
    <scope>NUCLEOTIDE SEQUENCE</scope>
    <source>
        <strain evidence="2">AVDCRST_MAG01</strain>
    </source>
</reference>
<dbReference type="PANTHER" id="PTHR34846:SF7">
    <property type="entry name" value="BLL7811 PROTEIN"/>
    <property type="match status" value="1"/>
</dbReference>